<dbReference type="OrthoDB" id="9811543at2"/>
<name>A0A1H3FD32_9PROT</name>
<dbReference type="AlphaFoldDB" id="A0A1H3FD32"/>
<evidence type="ECO:0000313" key="7">
    <source>
        <dbReference type="Proteomes" id="UP000198640"/>
    </source>
</evidence>
<dbReference type="PANTHER" id="PTHR38777:SF1">
    <property type="entry name" value="DNAK SUPPRESSOR PROTEIN"/>
    <property type="match status" value="1"/>
</dbReference>
<evidence type="ECO:0000256" key="1">
    <source>
        <dbReference type="ARBA" id="ARBA00022723"/>
    </source>
</evidence>
<feature type="domain" description="Zinc finger DksA/TraR C4-type" evidence="5">
    <location>
        <begin position="30"/>
        <end position="63"/>
    </location>
</feature>
<dbReference type="InterPro" id="IPR000962">
    <property type="entry name" value="Znf_DskA_TraR"/>
</dbReference>
<evidence type="ECO:0000256" key="3">
    <source>
        <dbReference type="ARBA" id="ARBA00022833"/>
    </source>
</evidence>
<dbReference type="Proteomes" id="UP000198640">
    <property type="component" value="Unassembled WGS sequence"/>
</dbReference>
<evidence type="ECO:0000256" key="2">
    <source>
        <dbReference type="ARBA" id="ARBA00022771"/>
    </source>
</evidence>
<evidence type="ECO:0000256" key="4">
    <source>
        <dbReference type="PROSITE-ProRule" id="PRU00510"/>
    </source>
</evidence>
<sequence length="71" mass="8060">MRAEDFAQQLELAEYEYTQRRAIAPDAPPSLSHCEDCGCEIPLARQRAIRGVTRCIACQQIHELTTKRGSR</sequence>
<dbReference type="SUPFAM" id="SSF57716">
    <property type="entry name" value="Glucocorticoid receptor-like (DNA-binding domain)"/>
    <property type="match status" value="1"/>
</dbReference>
<dbReference type="PANTHER" id="PTHR38777">
    <property type="entry name" value="FELS-2 PROPHAGE PROTEIN"/>
    <property type="match status" value="1"/>
</dbReference>
<dbReference type="PROSITE" id="PS51128">
    <property type="entry name" value="ZF_DKSA_2"/>
    <property type="match status" value="1"/>
</dbReference>
<keyword evidence="1" id="KW-0479">Metal-binding</keyword>
<dbReference type="STRING" id="44576.SAMN05421881_101157"/>
<keyword evidence="2" id="KW-0863">Zinc-finger</keyword>
<keyword evidence="7" id="KW-1185">Reference proteome</keyword>
<protein>
    <submittedName>
        <fullName evidence="6">Phage/conjugal plasmid C-4 type zinc finger protein, TraR family</fullName>
    </submittedName>
</protein>
<dbReference type="GO" id="GO:1900378">
    <property type="term" value="P:positive regulation of secondary metabolite biosynthetic process"/>
    <property type="evidence" value="ECO:0007669"/>
    <property type="project" value="TreeGrafter"/>
</dbReference>
<dbReference type="Gene3D" id="1.20.120.910">
    <property type="entry name" value="DksA, coiled-coil domain"/>
    <property type="match status" value="1"/>
</dbReference>
<dbReference type="Pfam" id="PF01258">
    <property type="entry name" value="zf-dskA_traR"/>
    <property type="match status" value="1"/>
</dbReference>
<accession>A0A1H3FD32</accession>
<gene>
    <name evidence="6" type="ORF">SAMN05421881_101157</name>
</gene>
<proteinExistence type="predicted"/>
<reference evidence="6 7" key="1">
    <citation type="submission" date="2016-10" db="EMBL/GenBank/DDBJ databases">
        <authorList>
            <person name="de Groot N.N."/>
        </authorList>
    </citation>
    <scope>NUCLEOTIDE SEQUENCE [LARGE SCALE GENOMIC DNA]</scope>
    <source>
        <strain evidence="6 7">Nm1</strain>
    </source>
</reference>
<organism evidence="6 7">
    <name type="scientific">Nitrosomonas halophila</name>
    <dbReference type="NCBI Taxonomy" id="44576"/>
    <lineage>
        <taxon>Bacteria</taxon>
        <taxon>Pseudomonadati</taxon>
        <taxon>Pseudomonadota</taxon>
        <taxon>Betaproteobacteria</taxon>
        <taxon>Nitrosomonadales</taxon>
        <taxon>Nitrosomonadaceae</taxon>
        <taxon>Nitrosomonas</taxon>
    </lineage>
</organism>
<dbReference type="GO" id="GO:0008270">
    <property type="term" value="F:zinc ion binding"/>
    <property type="evidence" value="ECO:0007669"/>
    <property type="project" value="UniProtKB-KW"/>
</dbReference>
<evidence type="ECO:0000313" key="6">
    <source>
        <dbReference type="EMBL" id="SDX88886.1"/>
    </source>
</evidence>
<feature type="zinc finger region" description="dksA C4-type" evidence="4">
    <location>
        <begin position="34"/>
        <end position="58"/>
    </location>
</feature>
<evidence type="ECO:0000259" key="5">
    <source>
        <dbReference type="Pfam" id="PF01258"/>
    </source>
</evidence>
<dbReference type="EMBL" id="FNOY01000011">
    <property type="protein sequence ID" value="SDX88886.1"/>
    <property type="molecule type" value="Genomic_DNA"/>
</dbReference>
<dbReference type="RefSeq" id="WP_090412499.1">
    <property type="nucleotide sequence ID" value="NZ_FNOY01000011.1"/>
</dbReference>
<keyword evidence="3" id="KW-0862">Zinc</keyword>